<accession>A0AAD9JST1</accession>
<evidence type="ECO:0000313" key="1">
    <source>
        <dbReference type="EMBL" id="KAK2158688.1"/>
    </source>
</evidence>
<dbReference type="AlphaFoldDB" id="A0AAD9JST1"/>
<organism evidence="1 2">
    <name type="scientific">Paralvinella palmiformis</name>
    <dbReference type="NCBI Taxonomy" id="53620"/>
    <lineage>
        <taxon>Eukaryota</taxon>
        <taxon>Metazoa</taxon>
        <taxon>Spiralia</taxon>
        <taxon>Lophotrochozoa</taxon>
        <taxon>Annelida</taxon>
        <taxon>Polychaeta</taxon>
        <taxon>Sedentaria</taxon>
        <taxon>Canalipalpata</taxon>
        <taxon>Terebellida</taxon>
        <taxon>Terebelliformia</taxon>
        <taxon>Alvinellidae</taxon>
        <taxon>Paralvinella</taxon>
    </lineage>
</organism>
<comment type="caution">
    <text evidence="1">The sequence shown here is derived from an EMBL/GenBank/DDBJ whole genome shotgun (WGS) entry which is preliminary data.</text>
</comment>
<keyword evidence="2" id="KW-1185">Reference proteome</keyword>
<reference evidence="1" key="1">
    <citation type="journal article" date="2023" name="Mol. Biol. Evol.">
        <title>Third-Generation Sequencing Reveals the Adaptive Role of the Epigenome in Three Deep-Sea Polychaetes.</title>
        <authorList>
            <person name="Perez M."/>
            <person name="Aroh O."/>
            <person name="Sun Y."/>
            <person name="Lan Y."/>
            <person name="Juniper S.K."/>
            <person name="Young C.R."/>
            <person name="Angers B."/>
            <person name="Qian P.Y."/>
        </authorList>
    </citation>
    <scope>NUCLEOTIDE SEQUENCE</scope>
    <source>
        <strain evidence="1">P08H-3</strain>
    </source>
</reference>
<name>A0AAD9JST1_9ANNE</name>
<sequence length="60" mass="7081">MPLHGRVRALFAWESDIQVDLSVEQSMRVNLNEYKELLRMQDGTILLDPFTITSKEMDWL</sequence>
<gene>
    <name evidence="1" type="ORF">LSH36_165g00003</name>
</gene>
<dbReference type="EMBL" id="JAODUP010000165">
    <property type="protein sequence ID" value="KAK2158688.1"/>
    <property type="molecule type" value="Genomic_DNA"/>
</dbReference>
<dbReference type="Proteomes" id="UP001208570">
    <property type="component" value="Unassembled WGS sequence"/>
</dbReference>
<evidence type="ECO:0000313" key="2">
    <source>
        <dbReference type="Proteomes" id="UP001208570"/>
    </source>
</evidence>
<protein>
    <submittedName>
        <fullName evidence="1">Uncharacterized protein</fullName>
    </submittedName>
</protein>
<proteinExistence type="predicted"/>